<feature type="domain" description="Trypanosome variant surface glycoprotein B-type N-terminal" evidence="11">
    <location>
        <begin position="25"/>
        <end position="295"/>
    </location>
</feature>
<evidence type="ECO:0000256" key="3">
    <source>
        <dbReference type="ARBA" id="ARBA00022475"/>
    </source>
</evidence>
<comment type="subcellular location">
    <subcellularLocation>
        <location evidence="2">Cell membrane</location>
        <topology evidence="2">Lipid-anchor</topology>
        <topology evidence="2">GPI-anchor</topology>
    </subcellularLocation>
</comment>
<proteinExistence type="predicted"/>
<evidence type="ECO:0000313" key="12">
    <source>
        <dbReference type="EMBL" id="APD73719.1"/>
    </source>
</evidence>
<feature type="signal peptide" evidence="10">
    <location>
        <begin position="1"/>
        <end position="37"/>
    </location>
</feature>
<evidence type="ECO:0000256" key="6">
    <source>
        <dbReference type="ARBA" id="ARBA00023136"/>
    </source>
</evidence>
<protein>
    <submittedName>
        <fullName evidence="12">Variant surface glycoprotein 1125.1532</fullName>
    </submittedName>
</protein>
<keyword evidence="4" id="KW-0336">GPI-anchor</keyword>
<evidence type="ECO:0000256" key="10">
    <source>
        <dbReference type="SAM" id="SignalP"/>
    </source>
</evidence>
<evidence type="ECO:0000256" key="7">
    <source>
        <dbReference type="ARBA" id="ARBA00023180"/>
    </source>
</evidence>
<dbReference type="Pfam" id="PF13206">
    <property type="entry name" value="VSG_B"/>
    <property type="match status" value="1"/>
</dbReference>
<keyword evidence="7" id="KW-0325">Glycoprotein</keyword>
<evidence type="ECO:0000259" key="11">
    <source>
        <dbReference type="Pfam" id="PF13206"/>
    </source>
</evidence>
<organism evidence="12">
    <name type="scientific">Trypanosoma brucei</name>
    <dbReference type="NCBI Taxonomy" id="5691"/>
    <lineage>
        <taxon>Eukaryota</taxon>
        <taxon>Discoba</taxon>
        <taxon>Euglenozoa</taxon>
        <taxon>Kinetoplastea</taxon>
        <taxon>Metakinetoplastina</taxon>
        <taxon>Trypanosomatida</taxon>
        <taxon>Trypanosomatidae</taxon>
        <taxon>Trypanosoma</taxon>
    </lineage>
</organism>
<feature type="chain" id="PRO_5009615327" evidence="10">
    <location>
        <begin position="38"/>
        <end position="297"/>
    </location>
</feature>
<dbReference type="AlphaFoldDB" id="A0A1J0R779"/>
<dbReference type="InterPro" id="IPR025932">
    <property type="entry name" value="Trypano_VSG_B_N_dom"/>
</dbReference>
<evidence type="ECO:0000256" key="5">
    <source>
        <dbReference type="ARBA" id="ARBA00022729"/>
    </source>
</evidence>
<keyword evidence="5 10" id="KW-0732">Signal</keyword>
<keyword evidence="3" id="KW-1003">Cell membrane</keyword>
<keyword evidence="8" id="KW-0449">Lipoprotein</keyword>
<evidence type="ECO:0000256" key="4">
    <source>
        <dbReference type="ARBA" id="ARBA00022622"/>
    </source>
</evidence>
<dbReference type="EMBL" id="KX699763">
    <property type="protein sequence ID" value="APD73719.1"/>
    <property type="molecule type" value="Genomic_DNA"/>
</dbReference>
<evidence type="ECO:0000256" key="9">
    <source>
        <dbReference type="SAM" id="MobiDB-lite"/>
    </source>
</evidence>
<comment type="function">
    <text evidence="1">VSG forms a coat on the surface of the parasite. The trypanosome evades the immune response of the host by expressing a series of antigenically distinct VSGs from an estimated 1000 VSG genes.</text>
</comment>
<dbReference type="GO" id="GO:0098552">
    <property type="term" value="C:side of membrane"/>
    <property type="evidence" value="ECO:0007669"/>
    <property type="project" value="UniProtKB-KW"/>
</dbReference>
<evidence type="ECO:0000256" key="8">
    <source>
        <dbReference type="ARBA" id="ARBA00023288"/>
    </source>
</evidence>
<sequence length="297" mass="31750">MFEQMLCALTRTNHIGSRKKMLIALLALTLLTKPGEPTPNENAAEFKALCDIIRLAEQADKIEISAATAQGLKAYKEIVNLNNSAADDSWRKDRSGELSGTAATNSDEARQKWRQQIAKLGEKLPNSDVNKYTNLTNQPRRPGLAKALSRQLDYAAKVKTAMTTAAGTIETTTQEAKDALKDALYGQGKRAFDGTGLGNDATATCKTSSTAAAGKSLTTDLMCHCLGVEADGIKNCKQYLSNSQASNWGTHATIKIEGEKALRACQEADGELKPTADRLSAAVATFQALIGKQAAKA</sequence>
<dbReference type="GO" id="GO:0005886">
    <property type="term" value="C:plasma membrane"/>
    <property type="evidence" value="ECO:0007669"/>
    <property type="project" value="UniProtKB-SubCell"/>
</dbReference>
<feature type="region of interest" description="Disordered" evidence="9">
    <location>
        <begin position="87"/>
        <end position="110"/>
    </location>
</feature>
<accession>A0A1J0R779</accession>
<keyword evidence="6" id="KW-0472">Membrane</keyword>
<evidence type="ECO:0000256" key="2">
    <source>
        <dbReference type="ARBA" id="ARBA00004609"/>
    </source>
</evidence>
<evidence type="ECO:0000256" key="1">
    <source>
        <dbReference type="ARBA" id="ARBA00002523"/>
    </source>
</evidence>
<reference evidence="12" key="1">
    <citation type="submission" date="2016-08" db="EMBL/GenBank/DDBJ databases">
        <title>VSG repertoire of Trypanosoma brucei EATRO 1125.</title>
        <authorList>
            <person name="Cross G.A."/>
        </authorList>
    </citation>
    <scope>NUCLEOTIDE SEQUENCE</scope>
    <source>
        <strain evidence="12">EATRO 1125</strain>
    </source>
</reference>
<name>A0A1J0R779_9TRYP</name>